<dbReference type="InterPro" id="IPR017441">
    <property type="entry name" value="Protein_kinase_ATP_BS"/>
</dbReference>
<keyword evidence="16 23" id="KW-1133">Transmembrane helix</keyword>
<comment type="subcellular location">
    <subcellularLocation>
        <location evidence="1">Cell membrane</location>
        <topology evidence="1">Single-pass type I membrane protein</topology>
    </subcellularLocation>
</comment>
<dbReference type="FunFam" id="3.80.10.10:FF:000383">
    <property type="entry name" value="Leucine-rich repeat receptor protein kinase EMS1"/>
    <property type="match status" value="1"/>
</dbReference>
<dbReference type="InterPro" id="IPR000719">
    <property type="entry name" value="Prot_kinase_dom"/>
</dbReference>
<dbReference type="InterPro" id="IPR013210">
    <property type="entry name" value="LRR_N_plant-typ"/>
</dbReference>
<comment type="catalytic activity">
    <reaction evidence="20">
        <text>L-threonyl-[protein] + ATP = O-phospho-L-threonyl-[protein] + ADP + H(+)</text>
        <dbReference type="Rhea" id="RHEA:46608"/>
        <dbReference type="Rhea" id="RHEA-COMP:11060"/>
        <dbReference type="Rhea" id="RHEA-COMP:11605"/>
        <dbReference type="ChEBI" id="CHEBI:15378"/>
        <dbReference type="ChEBI" id="CHEBI:30013"/>
        <dbReference type="ChEBI" id="CHEBI:30616"/>
        <dbReference type="ChEBI" id="CHEBI:61977"/>
        <dbReference type="ChEBI" id="CHEBI:456216"/>
        <dbReference type="EC" id="2.7.11.1"/>
    </reaction>
</comment>
<feature type="signal peptide" evidence="24">
    <location>
        <begin position="1"/>
        <end position="22"/>
    </location>
</feature>
<dbReference type="AlphaFoldDB" id="A0AAE1Y839"/>
<comment type="similarity">
    <text evidence="3">Belongs to the RLP family.</text>
</comment>
<evidence type="ECO:0000256" key="17">
    <source>
        <dbReference type="ARBA" id="ARBA00023136"/>
    </source>
</evidence>
<keyword evidence="12" id="KW-0677">Repeat</keyword>
<evidence type="ECO:0000256" key="13">
    <source>
        <dbReference type="ARBA" id="ARBA00022741"/>
    </source>
</evidence>
<dbReference type="Gene3D" id="3.80.10.10">
    <property type="entry name" value="Ribonuclease Inhibitor"/>
    <property type="match status" value="4"/>
</dbReference>
<evidence type="ECO:0000256" key="3">
    <source>
        <dbReference type="ARBA" id="ARBA00009592"/>
    </source>
</evidence>
<comment type="similarity">
    <text evidence="2">Belongs to the protein kinase superfamily. Ser/Thr protein kinase family.</text>
</comment>
<dbReference type="Pfam" id="PF08263">
    <property type="entry name" value="LRRNT_2"/>
    <property type="match status" value="1"/>
</dbReference>
<keyword evidence="13 22" id="KW-0547">Nucleotide-binding</keyword>
<evidence type="ECO:0000256" key="24">
    <source>
        <dbReference type="SAM" id="SignalP"/>
    </source>
</evidence>
<comment type="catalytic activity">
    <reaction evidence="21">
        <text>L-seryl-[protein] + ATP = O-phospho-L-seryl-[protein] + ADP + H(+)</text>
        <dbReference type="Rhea" id="RHEA:17989"/>
        <dbReference type="Rhea" id="RHEA-COMP:9863"/>
        <dbReference type="Rhea" id="RHEA-COMP:11604"/>
        <dbReference type="ChEBI" id="CHEBI:15378"/>
        <dbReference type="ChEBI" id="CHEBI:29999"/>
        <dbReference type="ChEBI" id="CHEBI:30616"/>
        <dbReference type="ChEBI" id="CHEBI:83421"/>
        <dbReference type="ChEBI" id="CHEBI:456216"/>
        <dbReference type="EC" id="2.7.11.1"/>
    </reaction>
</comment>
<dbReference type="PRINTS" id="PR00019">
    <property type="entry name" value="LEURICHRPT"/>
</dbReference>
<dbReference type="SMART" id="SM00369">
    <property type="entry name" value="LRR_TYP"/>
    <property type="match status" value="8"/>
</dbReference>
<dbReference type="InterPro" id="IPR003591">
    <property type="entry name" value="Leu-rich_rpt_typical-subtyp"/>
</dbReference>
<keyword evidence="27" id="KW-1185">Reference proteome</keyword>
<dbReference type="Pfam" id="PF00560">
    <property type="entry name" value="LRR_1"/>
    <property type="match status" value="6"/>
</dbReference>
<dbReference type="InterPro" id="IPR008271">
    <property type="entry name" value="Ser/Thr_kinase_AS"/>
</dbReference>
<dbReference type="SMART" id="SM00220">
    <property type="entry name" value="S_TKc"/>
    <property type="match status" value="1"/>
</dbReference>
<dbReference type="Gene3D" id="3.30.200.20">
    <property type="entry name" value="Phosphorylase Kinase, domain 1"/>
    <property type="match status" value="1"/>
</dbReference>
<keyword evidence="18 26" id="KW-0675">Receptor</keyword>
<dbReference type="Gene3D" id="1.10.510.10">
    <property type="entry name" value="Transferase(Phosphotransferase) domain 1"/>
    <property type="match status" value="1"/>
</dbReference>
<evidence type="ECO:0000256" key="11">
    <source>
        <dbReference type="ARBA" id="ARBA00022729"/>
    </source>
</evidence>
<evidence type="ECO:0000256" key="7">
    <source>
        <dbReference type="ARBA" id="ARBA00022553"/>
    </source>
</evidence>
<evidence type="ECO:0000256" key="21">
    <source>
        <dbReference type="ARBA" id="ARBA00048679"/>
    </source>
</evidence>
<sequence length="994" mass="109636">MANPITLVSFFIFSCFALFACSTNDTDFISLLSFKAVLNDPQGALSSWNETTHLCNWNGIQCGRRHPKRVVAINLRSQGLMGPLSPHLGNISCLRSIILQNNSFSDEIPHELGRLRRLEFVEFSNNSFAGAIPRNLTQCPNLFHLNLIDNNLLGTIPPELGSLYKLKLLGLTYNKLSGPIPPFLGNLTSLGQLSLTSCGLTGEIPKSLVQLHNIKFLFLSLNNLVGTIPSGLFNISTLTEFELADNQLQGSVPDSVGLTLPNWRWLQLAYNQLGGVIPMSLSNASSLELIDLTSNFFLGPVPRLGKLSDLFALDIGGNPIKDDINFISSLTNCTNLQDLYMEENPFLFGSLPRSIANFSSRLSYLVISGTQVHGEIPLNIGNLVGLSRLVLHDNNLEGPIPSDMGKLSSLQELYLGANRFKNQLPSSFGNMSSLNILSLKDNYFSGNLPQSFSNFTSLLDLDLSNNNFSGLIPREIMSLSSISISLNLSFNAFVGFIPIEVESLTNIEKLDLSHNRLSGLIPSSLSNCLSLQQLFLEGNLLQGEIPLGLMVLRGLVELDLSRNNFSGPIPSFLAELRLEKLNLSYNRLQGKVPQEGIFRNGTAFSLDGNKELCGGIPELNLPPCSLMTHTKKSSSSLLKILIRCLVFGGVFFIFLVGLVLFLYRRRRPRKSVASVASSIGSQFMRLSYGDLIRATDGFSEASLIGSGRFGTVYKGILEDGQTLIAVKVLNLVVRGAFKSFIAECNALRGVRHRNLLKILSVCESIDYHGNDFKSLIFEFKANGSLEKWLYQKKEQEQCRSLSMIQRLNIAINVAQALEYLHCGTDSTIVHGDLKASNILLDHDMTAYVGDFGLAKIISSMFPTQESSSSIGIRGTIGYVAPEYGTSNLVSTQGDVYSYGILLLEIFTNKRPTDDSFMEYINLHSFVSTGLPDRVMEIVNPLIQIEHDMNINKIKDCIVSILNIGVACSRESPRDRMSMTDVVVELHKIKECYLR</sequence>
<keyword evidence="11 24" id="KW-0732">Signal</keyword>
<feature type="binding site" evidence="22">
    <location>
        <position position="727"/>
    </location>
    <ligand>
        <name>ATP</name>
        <dbReference type="ChEBI" id="CHEBI:30616"/>
    </ligand>
</feature>
<dbReference type="GO" id="GO:0006952">
    <property type="term" value="P:defense response"/>
    <property type="evidence" value="ECO:0007669"/>
    <property type="project" value="UniProtKB-ARBA"/>
</dbReference>
<name>A0AAE1Y839_9LAMI</name>
<keyword evidence="15 22" id="KW-0067">ATP-binding</keyword>
<evidence type="ECO:0000256" key="18">
    <source>
        <dbReference type="ARBA" id="ARBA00023170"/>
    </source>
</evidence>
<keyword evidence="6" id="KW-0723">Serine/threonine-protein kinase</keyword>
<keyword evidence="7" id="KW-0597">Phosphoprotein</keyword>
<evidence type="ECO:0000256" key="15">
    <source>
        <dbReference type="ARBA" id="ARBA00022840"/>
    </source>
</evidence>
<dbReference type="PROSITE" id="PS00108">
    <property type="entry name" value="PROTEIN_KINASE_ST"/>
    <property type="match status" value="1"/>
</dbReference>
<dbReference type="Pfam" id="PF07714">
    <property type="entry name" value="PK_Tyr_Ser-Thr"/>
    <property type="match status" value="1"/>
</dbReference>
<evidence type="ECO:0000256" key="12">
    <source>
        <dbReference type="ARBA" id="ARBA00022737"/>
    </source>
</evidence>
<gene>
    <name evidence="26" type="ORF">Salat_1706800</name>
</gene>
<accession>A0AAE1Y839</accession>
<evidence type="ECO:0000256" key="5">
    <source>
        <dbReference type="ARBA" id="ARBA00022475"/>
    </source>
</evidence>
<evidence type="ECO:0000256" key="8">
    <source>
        <dbReference type="ARBA" id="ARBA00022614"/>
    </source>
</evidence>
<evidence type="ECO:0000313" key="26">
    <source>
        <dbReference type="EMBL" id="KAK4425129.1"/>
    </source>
</evidence>
<dbReference type="FunFam" id="1.10.510.10:FF:000358">
    <property type="entry name" value="Putative leucine-rich repeat receptor-like serine/threonine-protein kinase"/>
    <property type="match status" value="1"/>
</dbReference>
<dbReference type="FunFam" id="3.30.200.20:FF:000432">
    <property type="entry name" value="LRR receptor-like serine/threonine-protein kinase EFR"/>
    <property type="match status" value="1"/>
</dbReference>
<evidence type="ECO:0000256" key="1">
    <source>
        <dbReference type="ARBA" id="ARBA00004251"/>
    </source>
</evidence>
<comment type="caution">
    <text evidence="26">The sequence shown here is derived from an EMBL/GenBank/DDBJ whole genome shotgun (WGS) entry which is preliminary data.</text>
</comment>
<dbReference type="EMBL" id="JACGWO010000006">
    <property type="protein sequence ID" value="KAK4425129.1"/>
    <property type="molecule type" value="Genomic_DNA"/>
</dbReference>
<keyword evidence="9" id="KW-0808">Transferase</keyword>
<protein>
    <recommendedName>
        <fullName evidence="4">non-specific serine/threonine protein kinase</fullName>
        <ecNumber evidence="4">2.7.11.1</ecNumber>
    </recommendedName>
</protein>
<evidence type="ECO:0000313" key="27">
    <source>
        <dbReference type="Proteomes" id="UP001293254"/>
    </source>
</evidence>
<dbReference type="PROSITE" id="PS50011">
    <property type="entry name" value="PROTEIN_KINASE_DOM"/>
    <property type="match status" value="1"/>
</dbReference>
<keyword evidence="8" id="KW-0433">Leucine-rich repeat</keyword>
<dbReference type="InterPro" id="IPR032675">
    <property type="entry name" value="LRR_dom_sf"/>
</dbReference>
<feature type="transmembrane region" description="Helical" evidence="23">
    <location>
        <begin position="640"/>
        <end position="663"/>
    </location>
</feature>
<evidence type="ECO:0000259" key="25">
    <source>
        <dbReference type="PROSITE" id="PS50011"/>
    </source>
</evidence>
<dbReference type="SUPFAM" id="SSF56112">
    <property type="entry name" value="Protein kinase-like (PK-like)"/>
    <property type="match status" value="1"/>
</dbReference>
<dbReference type="GO" id="GO:0004674">
    <property type="term" value="F:protein serine/threonine kinase activity"/>
    <property type="evidence" value="ECO:0007669"/>
    <property type="project" value="UniProtKB-KW"/>
</dbReference>
<dbReference type="PROSITE" id="PS00107">
    <property type="entry name" value="PROTEIN_KINASE_ATP"/>
    <property type="match status" value="1"/>
</dbReference>
<dbReference type="InterPro" id="IPR001245">
    <property type="entry name" value="Ser-Thr/Tyr_kinase_cat_dom"/>
</dbReference>
<dbReference type="PANTHER" id="PTHR27000">
    <property type="entry name" value="LEUCINE-RICH REPEAT RECEPTOR-LIKE PROTEIN KINASE FAMILY PROTEIN-RELATED"/>
    <property type="match status" value="1"/>
</dbReference>
<organism evidence="26 27">
    <name type="scientific">Sesamum alatum</name>
    <dbReference type="NCBI Taxonomy" id="300844"/>
    <lineage>
        <taxon>Eukaryota</taxon>
        <taxon>Viridiplantae</taxon>
        <taxon>Streptophyta</taxon>
        <taxon>Embryophyta</taxon>
        <taxon>Tracheophyta</taxon>
        <taxon>Spermatophyta</taxon>
        <taxon>Magnoliopsida</taxon>
        <taxon>eudicotyledons</taxon>
        <taxon>Gunneridae</taxon>
        <taxon>Pentapetalae</taxon>
        <taxon>asterids</taxon>
        <taxon>lamiids</taxon>
        <taxon>Lamiales</taxon>
        <taxon>Pedaliaceae</taxon>
        <taxon>Sesamum</taxon>
    </lineage>
</organism>
<dbReference type="GO" id="GO:0005886">
    <property type="term" value="C:plasma membrane"/>
    <property type="evidence" value="ECO:0007669"/>
    <property type="project" value="UniProtKB-SubCell"/>
</dbReference>
<dbReference type="FunFam" id="3.80.10.10:FF:000288">
    <property type="entry name" value="LRR receptor-like serine/threonine-protein kinase EFR"/>
    <property type="match status" value="1"/>
</dbReference>
<evidence type="ECO:0000256" key="14">
    <source>
        <dbReference type="ARBA" id="ARBA00022777"/>
    </source>
</evidence>
<feature type="domain" description="Protein kinase" evidence="25">
    <location>
        <begin position="698"/>
        <end position="989"/>
    </location>
</feature>
<dbReference type="EC" id="2.7.11.1" evidence="4"/>
<dbReference type="Pfam" id="PF13855">
    <property type="entry name" value="LRR_8"/>
    <property type="match status" value="1"/>
</dbReference>
<keyword evidence="10 23" id="KW-0812">Transmembrane</keyword>
<evidence type="ECO:0000256" key="4">
    <source>
        <dbReference type="ARBA" id="ARBA00012513"/>
    </source>
</evidence>
<keyword evidence="19" id="KW-0325">Glycoprotein</keyword>
<dbReference type="SUPFAM" id="SSF52058">
    <property type="entry name" value="L domain-like"/>
    <property type="match status" value="2"/>
</dbReference>
<evidence type="ECO:0000256" key="19">
    <source>
        <dbReference type="ARBA" id="ARBA00023180"/>
    </source>
</evidence>
<keyword evidence="5" id="KW-1003">Cell membrane</keyword>
<keyword evidence="17 23" id="KW-0472">Membrane</keyword>
<evidence type="ECO:0000256" key="2">
    <source>
        <dbReference type="ARBA" id="ARBA00008684"/>
    </source>
</evidence>
<dbReference type="CDD" id="cd12087">
    <property type="entry name" value="TM_EGFR-like"/>
    <property type="match status" value="1"/>
</dbReference>
<dbReference type="FunFam" id="3.80.10.10:FF:000275">
    <property type="entry name" value="Leucine-rich repeat receptor-like protein kinase"/>
    <property type="match status" value="1"/>
</dbReference>
<dbReference type="Proteomes" id="UP001293254">
    <property type="component" value="Unassembled WGS sequence"/>
</dbReference>
<dbReference type="PROSITE" id="PS51450">
    <property type="entry name" value="LRR"/>
    <property type="match status" value="1"/>
</dbReference>
<reference evidence="26" key="1">
    <citation type="submission" date="2020-06" db="EMBL/GenBank/DDBJ databases">
        <authorList>
            <person name="Li T."/>
            <person name="Hu X."/>
            <person name="Zhang T."/>
            <person name="Song X."/>
            <person name="Zhang H."/>
            <person name="Dai N."/>
            <person name="Sheng W."/>
            <person name="Hou X."/>
            <person name="Wei L."/>
        </authorList>
    </citation>
    <scope>NUCLEOTIDE SEQUENCE</scope>
    <source>
        <strain evidence="26">3651</strain>
        <tissue evidence="26">Leaf</tissue>
    </source>
</reference>
<evidence type="ECO:0000256" key="23">
    <source>
        <dbReference type="SAM" id="Phobius"/>
    </source>
</evidence>
<keyword evidence="14 26" id="KW-0418">Kinase</keyword>
<dbReference type="InterPro" id="IPR011009">
    <property type="entry name" value="Kinase-like_dom_sf"/>
</dbReference>
<evidence type="ECO:0000256" key="22">
    <source>
        <dbReference type="PROSITE-ProRule" id="PRU10141"/>
    </source>
</evidence>
<dbReference type="InterPro" id="IPR001611">
    <property type="entry name" value="Leu-rich_rpt"/>
</dbReference>
<dbReference type="PANTHER" id="PTHR27000:SF777">
    <property type="entry name" value="PROTEIN KINASE DOMAIN-CONTAINING PROTEIN"/>
    <property type="match status" value="1"/>
</dbReference>
<dbReference type="GO" id="GO:0005524">
    <property type="term" value="F:ATP binding"/>
    <property type="evidence" value="ECO:0007669"/>
    <property type="project" value="UniProtKB-UniRule"/>
</dbReference>
<reference evidence="26" key="2">
    <citation type="journal article" date="2024" name="Plant">
        <title>Genomic evolution and insights into agronomic trait innovations of Sesamum species.</title>
        <authorList>
            <person name="Miao H."/>
            <person name="Wang L."/>
            <person name="Qu L."/>
            <person name="Liu H."/>
            <person name="Sun Y."/>
            <person name="Le M."/>
            <person name="Wang Q."/>
            <person name="Wei S."/>
            <person name="Zheng Y."/>
            <person name="Lin W."/>
            <person name="Duan Y."/>
            <person name="Cao H."/>
            <person name="Xiong S."/>
            <person name="Wang X."/>
            <person name="Wei L."/>
            <person name="Li C."/>
            <person name="Ma Q."/>
            <person name="Ju M."/>
            <person name="Zhao R."/>
            <person name="Li G."/>
            <person name="Mu C."/>
            <person name="Tian Q."/>
            <person name="Mei H."/>
            <person name="Zhang T."/>
            <person name="Gao T."/>
            <person name="Zhang H."/>
        </authorList>
    </citation>
    <scope>NUCLEOTIDE SEQUENCE</scope>
    <source>
        <strain evidence="26">3651</strain>
    </source>
</reference>
<proteinExistence type="inferred from homology"/>
<evidence type="ECO:0000256" key="16">
    <source>
        <dbReference type="ARBA" id="ARBA00022989"/>
    </source>
</evidence>
<evidence type="ECO:0000256" key="6">
    <source>
        <dbReference type="ARBA" id="ARBA00022527"/>
    </source>
</evidence>
<evidence type="ECO:0000256" key="10">
    <source>
        <dbReference type="ARBA" id="ARBA00022692"/>
    </source>
</evidence>
<evidence type="ECO:0000256" key="9">
    <source>
        <dbReference type="ARBA" id="ARBA00022679"/>
    </source>
</evidence>
<evidence type="ECO:0000256" key="20">
    <source>
        <dbReference type="ARBA" id="ARBA00047899"/>
    </source>
</evidence>
<dbReference type="GO" id="GO:0051707">
    <property type="term" value="P:response to other organism"/>
    <property type="evidence" value="ECO:0007669"/>
    <property type="project" value="UniProtKB-ARBA"/>
</dbReference>
<feature type="chain" id="PRO_5041973665" description="non-specific serine/threonine protein kinase" evidence="24">
    <location>
        <begin position="23"/>
        <end position="994"/>
    </location>
</feature>